<comment type="caution">
    <text evidence="1">The sequence shown here is derived from an EMBL/GenBank/DDBJ whole genome shotgun (WGS) entry which is preliminary data.</text>
</comment>
<sequence>MKKNPIYPEQPYYKHQKVTAIYNMLNTLGYYPDSKVHKERRFIAAVSDNSHASIASFCHILLSNDENFIKKVNAAYEYLEVPTLAQHVVLNYA</sequence>
<proteinExistence type="predicted"/>
<name>A0A0F9DR48_9ZZZZ</name>
<dbReference type="EMBL" id="LAZR01027900">
    <property type="protein sequence ID" value="KKL64253.1"/>
    <property type="molecule type" value="Genomic_DNA"/>
</dbReference>
<protein>
    <submittedName>
        <fullName evidence="1">Uncharacterized protein</fullName>
    </submittedName>
</protein>
<organism evidence="1">
    <name type="scientific">marine sediment metagenome</name>
    <dbReference type="NCBI Taxonomy" id="412755"/>
    <lineage>
        <taxon>unclassified sequences</taxon>
        <taxon>metagenomes</taxon>
        <taxon>ecological metagenomes</taxon>
    </lineage>
</organism>
<evidence type="ECO:0000313" key="1">
    <source>
        <dbReference type="EMBL" id="KKL64253.1"/>
    </source>
</evidence>
<dbReference type="AlphaFoldDB" id="A0A0F9DR48"/>
<reference evidence="1" key="1">
    <citation type="journal article" date="2015" name="Nature">
        <title>Complex archaea that bridge the gap between prokaryotes and eukaryotes.</title>
        <authorList>
            <person name="Spang A."/>
            <person name="Saw J.H."/>
            <person name="Jorgensen S.L."/>
            <person name="Zaremba-Niedzwiedzka K."/>
            <person name="Martijn J."/>
            <person name="Lind A.E."/>
            <person name="van Eijk R."/>
            <person name="Schleper C."/>
            <person name="Guy L."/>
            <person name="Ettema T.J."/>
        </authorList>
    </citation>
    <scope>NUCLEOTIDE SEQUENCE</scope>
</reference>
<gene>
    <name evidence="1" type="ORF">LCGC14_2166900</name>
</gene>
<accession>A0A0F9DR48</accession>